<dbReference type="Gene3D" id="3.40.50.10140">
    <property type="entry name" value="Toll/interleukin-1 receptor homology (TIR) domain"/>
    <property type="match status" value="1"/>
</dbReference>
<evidence type="ECO:0000313" key="4">
    <source>
        <dbReference type="RefSeq" id="XP_019646210.1"/>
    </source>
</evidence>
<feature type="region of interest" description="Disordered" evidence="1">
    <location>
        <begin position="144"/>
        <end position="167"/>
    </location>
</feature>
<gene>
    <name evidence="4" type="primary">LOC109486763</name>
</gene>
<dbReference type="InterPro" id="IPR000157">
    <property type="entry name" value="TIR_dom"/>
</dbReference>
<dbReference type="RefSeq" id="XP_019646210.1">
    <property type="nucleotide sequence ID" value="XM_019790651.1"/>
</dbReference>
<name>A0A6P4ZYH8_BRABE</name>
<evidence type="ECO:0000256" key="1">
    <source>
        <dbReference type="SAM" id="MobiDB-lite"/>
    </source>
</evidence>
<protein>
    <submittedName>
        <fullName evidence="4">Uncharacterized protein LOC109486763</fullName>
    </submittedName>
</protein>
<keyword evidence="3" id="KW-1185">Reference proteome</keyword>
<proteinExistence type="predicted"/>
<evidence type="ECO:0000259" key="2">
    <source>
        <dbReference type="Pfam" id="PF13676"/>
    </source>
</evidence>
<accession>A0A6P4ZYH8</accession>
<dbReference type="GeneID" id="109486763"/>
<evidence type="ECO:0000313" key="3">
    <source>
        <dbReference type="Proteomes" id="UP000515135"/>
    </source>
</evidence>
<dbReference type="InterPro" id="IPR035897">
    <property type="entry name" value="Toll_tir_struct_dom_sf"/>
</dbReference>
<sequence length="184" mass="20741">MVAPIQHLVKKDVTFVYHSRDLELARFLVFSVERHNYSTFFRHRDAFIQPDQLITDWVENTMRNSRAIVVIISDPFMRGGGLLDLEIAMVTAAQSQDKLVVAVICQGCDPPGLLAAARTVSFNGDFDRLKGDLMKVIQGHISSAQTSTERVHESQPTPGSNRQADRDSGTYYVRYKRTCCLTFS</sequence>
<reference evidence="4" key="1">
    <citation type="submission" date="2025-08" db="UniProtKB">
        <authorList>
            <consortium name="RefSeq"/>
        </authorList>
    </citation>
    <scope>IDENTIFICATION</scope>
    <source>
        <tissue evidence="4">Gonad</tissue>
    </source>
</reference>
<dbReference type="Pfam" id="PF13676">
    <property type="entry name" value="TIR_2"/>
    <property type="match status" value="1"/>
</dbReference>
<dbReference type="SUPFAM" id="SSF52200">
    <property type="entry name" value="Toll/Interleukin receptor TIR domain"/>
    <property type="match status" value="1"/>
</dbReference>
<dbReference type="Proteomes" id="UP000515135">
    <property type="component" value="Unplaced"/>
</dbReference>
<dbReference type="OrthoDB" id="10302772at2759"/>
<dbReference type="KEGG" id="bbel:109486763"/>
<dbReference type="AlphaFoldDB" id="A0A6P4ZYH8"/>
<feature type="domain" description="TIR" evidence="2">
    <location>
        <begin position="14"/>
        <end position="126"/>
    </location>
</feature>
<feature type="compositionally biased region" description="Polar residues" evidence="1">
    <location>
        <begin position="144"/>
        <end position="162"/>
    </location>
</feature>
<organism evidence="3 4">
    <name type="scientific">Branchiostoma belcheri</name>
    <name type="common">Amphioxus</name>
    <dbReference type="NCBI Taxonomy" id="7741"/>
    <lineage>
        <taxon>Eukaryota</taxon>
        <taxon>Metazoa</taxon>
        <taxon>Chordata</taxon>
        <taxon>Cephalochordata</taxon>
        <taxon>Leptocardii</taxon>
        <taxon>Amphioxiformes</taxon>
        <taxon>Branchiostomatidae</taxon>
        <taxon>Branchiostoma</taxon>
    </lineage>
</organism>
<dbReference type="GO" id="GO:0007165">
    <property type="term" value="P:signal transduction"/>
    <property type="evidence" value="ECO:0007669"/>
    <property type="project" value="InterPro"/>
</dbReference>